<dbReference type="STRING" id="1409788.NC99_15930"/>
<dbReference type="EMBL" id="LGIA01000098">
    <property type="protein sequence ID" value="KOH45578.1"/>
    <property type="molecule type" value="Genomic_DNA"/>
</dbReference>
<keyword evidence="1" id="KW-1133">Transmembrane helix</keyword>
<keyword evidence="3" id="KW-1185">Reference proteome</keyword>
<dbReference type="Proteomes" id="UP000036958">
    <property type="component" value="Unassembled WGS sequence"/>
</dbReference>
<evidence type="ECO:0000313" key="3">
    <source>
        <dbReference type="Proteomes" id="UP000036958"/>
    </source>
</evidence>
<organism evidence="2 3">
    <name type="scientific">Sunxiuqinia dokdonensis</name>
    <dbReference type="NCBI Taxonomy" id="1409788"/>
    <lineage>
        <taxon>Bacteria</taxon>
        <taxon>Pseudomonadati</taxon>
        <taxon>Bacteroidota</taxon>
        <taxon>Bacteroidia</taxon>
        <taxon>Marinilabiliales</taxon>
        <taxon>Prolixibacteraceae</taxon>
        <taxon>Sunxiuqinia</taxon>
    </lineage>
</organism>
<name>A0A0L8VB33_9BACT</name>
<keyword evidence="1" id="KW-0812">Transmembrane</keyword>
<dbReference type="PATRIC" id="fig|1409788.3.peg.1637"/>
<reference evidence="3" key="1">
    <citation type="submission" date="2015-07" db="EMBL/GenBank/DDBJ databases">
        <title>Genome sequencing of Sunxiuqinia dokdonensis strain SK.</title>
        <authorList>
            <person name="Ahn S."/>
            <person name="Kim B.-C."/>
        </authorList>
    </citation>
    <scope>NUCLEOTIDE SEQUENCE [LARGE SCALE GENOMIC DNA]</scope>
    <source>
        <strain evidence="3">SK</strain>
    </source>
</reference>
<protein>
    <recommendedName>
        <fullName evidence="4">Quinol:cytochrome C oxidoreductase</fullName>
    </recommendedName>
</protein>
<accession>A0A0L8VB33</accession>
<sequence>MKYYRKFRIFSAIFVVTLAITSVTSSWDWLMSIDAHWFSTLYGWYVFSSMLASGTAVLIILLIVLRRMGYMAHVNSEHIHDLGKYLFGFSIFWAYLWFSQYMLIWYANIPEETVYFYERHKHFSTIFYVNLILNFVVPFFALMTRDSKRGSLILLPVSVIVFIGHWLDLYQLIMPGVVGGEESGIGIPEIGITIGFVGLFLFFVFRSLARAPMVPKNHPFYKESFEYHTQY</sequence>
<feature type="transmembrane region" description="Helical" evidence="1">
    <location>
        <begin position="151"/>
        <end position="173"/>
    </location>
</feature>
<evidence type="ECO:0008006" key="4">
    <source>
        <dbReference type="Google" id="ProtNLM"/>
    </source>
</evidence>
<evidence type="ECO:0000313" key="2">
    <source>
        <dbReference type="EMBL" id="KOH45578.1"/>
    </source>
</evidence>
<dbReference type="PANTHER" id="PTHR43044">
    <property type="match status" value="1"/>
</dbReference>
<comment type="caution">
    <text evidence="2">The sequence shown here is derived from an EMBL/GenBank/DDBJ whole genome shotgun (WGS) entry which is preliminary data.</text>
</comment>
<feature type="transmembrane region" description="Helical" evidence="1">
    <location>
        <begin position="42"/>
        <end position="65"/>
    </location>
</feature>
<feature type="transmembrane region" description="Helical" evidence="1">
    <location>
        <begin position="185"/>
        <end position="205"/>
    </location>
</feature>
<proteinExistence type="predicted"/>
<feature type="transmembrane region" description="Helical" evidence="1">
    <location>
        <begin position="126"/>
        <end position="144"/>
    </location>
</feature>
<dbReference type="PANTHER" id="PTHR43044:SF1">
    <property type="entry name" value="QUINOL:CYTOCHROME C OXIDOREDUCTASE QUINONE-BINDING SUBUNIT 2"/>
    <property type="match status" value="1"/>
</dbReference>
<feature type="transmembrane region" description="Helical" evidence="1">
    <location>
        <begin position="85"/>
        <end position="106"/>
    </location>
</feature>
<gene>
    <name evidence="2" type="ORF">NC99_15930</name>
</gene>
<dbReference type="AlphaFoldDB" id="A0A0L8VB33"/>
<evidence type="ECO:0000256" key="1">
    <source>
        <dbReference type="SAM" id="Phobius"/>
    </source>
</evidence>
<keyword evidence="1" id="KW-0472">Membrane</keyword>